<keyword evidence="5 7" id="KW-1133">Transmembrane helix</keyword>
<dbReference type="EMBL" id="MFNE01000010">
    <property type="protein sequence ID" value="OGG96677.1"/>
    <property type="molecule type" value="Genomic_DNA"/>
</dbReference>
<evidence type="ECO:0000313" key="10">
    <source>
        <dbReference type="Proteomes" id="UP000178449"/>
    </source>
</evidence>
<dbReference type="InterPro" id="IPR004681">
    <property type="entry name" value="TRAP_DctM"/>
</dbReference>
<comment type="caution">
    <text evidence="9">The sequence shown here is derived from an EMBL/GenBank/DDBJ whole genome shotgun (WGS) entry which is preliminary data.</text>
</comment>
<dbReference type="Proteomes" id="UP000178449">
    <property type="component" value="Unassembled WGS sequence"/>
</dbReference>
<feature type="transmembrane region" description="Helical" evidence="7">
    <location>
        <begin position="336"/>
        <end position="361"/>
    </location>
</feature>
<evidence type="ECO:0000256" key="5">
    <source>
        <dbReference type="ARBA" id="ARBA00022989"/>
    </source>
</evidence>
<feature type="transmembrane region" description="Helical" evidence="7">
    <location>
        <begin position="391"/>
        <end position="413"/>
    </location>
</feature>
<protein>
    <recommendedName>
        <fullName evidence="7">TRAP transporter large permease protein</fullName>
    </recommendedName>
</protein>
<evidence type="ECO:0000256" key="2">
    <source>
        <dbReference type="ARBA" id="ARBA00022475"/>
    </source>
</evidence>
<comment type="subcellular location">
    <subcellularLocation>
        <location evidence="1 7">Cell inner membrane</location>
        <topology evidence="1 7">Multi-pass membrane protein</topology>
    </subcellularLocation>
</comment>
<feature type="domain" description="TRAP C4-dicarboxylate transport system permease DctM subunit" evidence="8">
    <location>
        <begin position="11"/>
        <end position="450"/>
    </location>
</feature>
<feature type="transmembrane region" description="Helical" evidence="7">
    <location>
        <begin position="100"/>
        <end position="131"/>
    </location>
</feature>
<keyword evidence="2" id="KW-1003">Cell membrane</keyword>
<evidence type="ECO:0000259" key="8">
    <source>
        <dbReference type="Pfam" id="PF06808"/>
    </source>
</evidence>
<evidence type="ECO:0000256" key="6">
    <source>
        <dbReference type="ARBA" id="ARBA00023136"/>
    </source>
</evidence>
<dbReference type="GO" id="GO:0005886">
    <property type="term" value="C:plasma membrane"/>
    <property type="evidence" value="ECO:0007669"/>
    <property type="project" value="UniProtKB-SubCell"/>
</dbReference>
<keyword evidence="3 7" id="KW-0997">Cell inner membrane</keyword>
<feature type="transmembrane region" description="Helical" evidence="7">
    <location>
        <begin position="195"/>
        <end position="216"/>
    </location>
</feature>
<comment type="similarity">
    <text evidence="7">Belongs to the TRAP transporter large permease family.</text>
</comment>
<proteinExistence type="inferred from homology"/>
<keyword evidence="4 7" id="KW-0812">Transmembrane</keyword>
<dbReference type="STRING" id="1817772.A2527_03730"/>
<comment type="subunit">
    <text evidence="7">The complex comprises the extracytoplasmic solute receptor protein and the two transmembrane proteins.</text>
</comment>
<evidence type="ECO:0000256" key="4">
    <source>
        <dbReference type="ARBA" id="ARBA00022692"/>
    </source>
</evidence>
<dbReference type="GO" id="GO:0022857">
    <property type="term" value="F:transmembrane transporter activity"/>
    <property type="evidence" value="ECO:0007669"/>
    <property type="project" value="UniProtKB-UniRule"/>
</dbReference>
<feature type="transmembrane region" description="Helical" evidence="7">
    <location>
        <begin position="143"/>
        <end position="167"/>
    </location>
</feature>
<evidence type="ECO:0000313" key="9">
    <source>
        <dbReference type="EMBL" id="OGG96677.1"/>
    </source>
</evidence>
<dbReference type="NCBIfam" id="TIGR00786">
    <property type="entry name" value="dctM"/>
    <property type="match status" value="1"/>
</dbReference>
<comment type="function">
    <text evidence="7">Part of the tripartite ATP-independent periplasmic (TRAP) transport system.</text>
</comment>
<dbReference type="Pfam" id="PF06808">
    <property type="entry name" value="DctM"/>
    <property type="match status" value="1"/>
</dbReference>
<feature type="transmembrane region" description="Helical" evidence="7">
    <location>
        <begin position="433"/>
        <end position="454"/>
    </location>
</feature>
<feature type="transmembrane region" description="Helical" evidence="7">
    <location>
        <begin position="63"/>
        <end position="80"/>
    </location>
</feature>
<dbReference type="PANTHER" id="PTHR33362:SF7">
    <property type="entry name" value="SLL1103 PROTEIN"/>
    <property type="match status" value="1"/>
</dbReference>
<evidence type="ECO:0000256" key="7">
    <source>
        <dbReference type="RuleBase" id="RU369079"/>
    </source>
</evidence>
<dbReference type="AlphaFoldDB" id="A0A1F6GF02"/>
<evidence type="ECO:0000256" key="3">
    <source>
        <dbReference type="ARBA" id="ARBA00022519"/>
    </source>
</evidence>
<sequence>MAWLPPAMFGFTLLILIMGYPVAFSLGGSALLFGLGGYFLGQFDAAFLGALPERIFGIMSNQTLVAVPLFIFMGVMLERSKISEDLLETLGLLFGRTRGGIGISICVVGALLAASTGIVGATVVTMGLISLPVMLRYKYRPSFACGIIAASGTLGQIIPPSIILVLLGDVIGSAHQQAQLAIGNFAPSAVSVGDLFLGALVPGLVLVLMYMIWAFVAAQLVPDLAPAVPQVELDVLVKGELRLKVIQVLIPPILLIIGVLGSILAGIATPTEAASVGSVGAILMAYKKGQLTGENLRAVLKAVAEINGMVFVILLGSSLFSLVFRGFAGDEIVGRFLVGLPGGVTGAFLMVMAVMFVLGFFLDFFEITFVVVPIVGPILLTLGLDPIWLGVMIAINLQTSFLTPPFGFALFYLRGVAPKEVTTLEIYRGVVPFIGIQLVLLVILWFFPQLILWLPHHFYS</sequence>
<feature type="transmembrane region" description="Helical" evidence="7">
    <location>
        <begin position="248"/>
        <end position="268"/>
    </location>
</feature>
<name>A0A1F6GF02_9PROT</name>
<reference evidence="9 10" key="1">
    <citation type="journal article" date="2016" name="Nat. Commun.">
        <title>Thousands of microbial genomes shed light on interconnected biogeochemical processes in an aquifer system.</title>
        <authorList>
            <person name="Anantharaman K."/>
            <person name="Brown C.T."/>
            <person name="Hug L.A."/>
            <person name="Sharon I."/>
            <person name="Castelle C.J."/>
            <person name="Probst A.J."/>
            <person name="Thomas B.C."/>
            <person name="Singh A."/>
            <person name="Wilkins M.J."/>
            <person name="Karaoz U."/>
            <person name="Brodie E.L."/>
            <person name="Williams K.H."/>
            <person name="Hubbard S.S."/>
            <person name="Banfield J.F."/>
        </authorList>
    </citation>
    <scope>NUCLEOTIDE SEQUENCE [LARGE SCALE GENOMIC DNA]</scope>
</reference>
<keyword evidence="6 7" id="KW-0472">Membrane</keyword>
<gene>
    <name evidence="9" type="ORF">A2527_03730</name>
</gene>
<accession>A0A1F6GF02</accession>
<keyword evidence="7" id="KW-0813">Transport</keyword>
<dbReference type="InterPro" id="IPR010656">
    <property type="entry name" value="DctM"/>
</dbReference>
<feature type="transmembrane region" description="Helical" evidence="7">
    <location>
        <begin position="367"/>
        <end position="384"/>
    </location>
</feature>
<feature type="transmembrane region" description="Helical" evidence="7">
    <location>
        <begin position="306"/>
        <end position="324"/>
    </location>
</feature>
<evidence type="ECO:0000256" key="1">
    <source>
        <dbReference type="ARBA" id="ARBA00004429"/>
    </source>
</evidence>
<feature type="transmembrane region" description="Helical" evidence="7">
    <location>
        <begin position="7"/>
        <end position="24"/>
    </location>
</feature>
<organism evidence="9 10">
    <name type="scientific">Candidatus Lambdaproteobacteria bacterium RIFOXYD2_FULL_50_16</name>
    <dbReference type="NCBI Taxonomy" id="1817772"/>
    <lineage>
        <taxon>Bacteria</taxon>
        <taxon>Pseudomonadati</taxon>
        <taxon>Pseudomonadota</taxon>
        <taxon>Candidatus Lambdaproteobacteria</taxon>
    </lineage>
</organism>
<dbReference type="PANTHER" id="PTHR33362">
    <property type="entry name" value="SIALIC ACID TRAP TRANSPORTER PERMEASE PROTEIN SIAT-RELATED"/>
    <property type="match status" value="1"/>
</dbReference>